<feature type="domain" description="Embryo surrounding factor 1 brassicaceae" evidence="4">
    <location>
        <begin position="15"/>
        <end position="58"/>
    </location>
</feature>
<dbReference type="Pfam" id="PF18209">
    <property type="entry name" value="ESF1"/>
    <property type="match status" value="1"/>
</dbReference>
<keyword evidence="6" id="KW-1185">Reference proteome</keyword>
<evidence type="ECO:0000256" key="2">
    <source>
        <dbReference type="ARBA" id="ARBA00022729"/>
    </source>
</evidence>
<dbReference type="GO" id="GO:0010098">
    <property type="term" value="P:suspensor development"/>
    <property type="evidence" value="ECO:0007669"/>
    <property type="project" value="InterPro"/>
</dbReference>
<sequence length="66" mass="7711">MFGMHVDVRDVESSSKLYIPNCVHSMCRSFYQRDCWCCKRDLGICFKTKQRCVSSPLCPPLNFKTN</sequence>
<accession>A0AAU9RDV7</accession>
<dbReference type="InterPro" id="IPR041608">
    <property type="entry name" value="ESF1_brassicaceae"/>
</dbReference>
<evidence type="ECO:0000256" key="3">
    <source>
        <dbReference type="ARBA" id="ARBA00023157"/>
    </source>
</evidence>
<dbReference type="AlphaFoldDB" id="A0AAU9RDV7"/>
<comment type="similarity">
    <text evidence="1">Belongs to the MEG family.</text>
</comment>
<reference evidence="5 6" key="1">
    <citation type="submission" date="2022-03" db="EMBL/GenBank/DDBJ databases">
        <authorList>
            <person name="Nunn A."/>
            <person name="Chopra R."/>
            <person name="Nunn A."/>
            <person name="Contreras Garrido A."/>
        </authorList>
    </citation>
    <scope>NUCLEOTIDE SEQUENCE [LARGE SCALE GENOMIC DNA]</scope>
</reference>
<dbReference type="Proteomes" id="UP000836841">
    <property type="component" value="Chromosome 1"/>
</dbReference>
<evidence type="ECO:0000313" key="5">
    <source>
        <dbReference type="EMBL" id="CAH2038339.1"/>
    </source>
</evidence>
<dbReference type="EMBL" id="OU466857">
    <property type="protein sequence ID" value="CAH2038339.1"/>
    <property type="molecule type" value="Genomic_DNA"/>
</dbReference>
<keyword evidence="3" id="KW-1015">Disulfide bond</keyword>
<gene>
    <name evidence="5" type="ORF">TAV2_LOCUS2343</name>
</gene>
<protein>
    <recommendedName>
        <fullName evidence="4">Embryo surrounding factor 1 brassicaceae domain-containing protein</fullName>
    </recommendedName>
</protein>
<name>A0AAU9RDV7_THLAR</name>
<evidence type="ECO:0000259" key="4">
    <source>
        <dbReference type="Pfam" id="PF18209"/>
    </source>
</evidence>
<evidence type="ECO:0000256" key="1">
    <source>
        <dbReference type="ARBA" id="ARBA00010149"/>
    </source>
</evidence>
<organism evidence="5 6">
    <name type="scientific">Thlaspi arvense</name>
    <name type="common">Field penny-cress</name>
    <dbReference type="NCBI Taxonomy" id="13288"/>
    <lineage>
        <taxon>Eukaryota</taxon>
        <taxon>Viridiplantae</taxon>
        <taxon>Streptophyta</taxon>
        <taxon>Embryophyta</taxon>
        <taxon>Tracheophyta</taxon>
        <taxon>Spermatophyta</taxon>
        <taxon>Magnoliopsida</taxon>
        <taxon>eudicotyledons</taxon>
        <taxon>Gunneridae</taxon>
        <taxon>Pentapetalae</taxon>
        <taxon>rosids</taxon>
        <taxon>malvids</taxon>
        <taxon>Brassicales</taxon>
        <taxon>Brassicaceae</taxon>
        <taxon>Thlaspideae</taxon>
        <taxon>Thlaspi</taxon>
    </lineage>
</organism>
<keyword evidence="2" id="KW-0732">Signal</keyword>
<evidence type="ECO:0000313" key="6">
    <source>
        <dbReference type="Proteomes" id="UP000836841"/>
    </source>
</evidence>
<proteinExistence type="inferred from homology"/>